<dbReference type="PANTHER" id="PTHR30508">
    <property type="entry name" value="FES CLUSTER ASSEMBLY PROTEIN SUF"/>
    <property type="match status" value="1"/>
</dbReference>
<dbReference type="Proteomes" id="UP000236197">
    <property type="component" value="Unassembled WGS sequence"/>
</dbReference>
<evidence type="ECO:0000256" key="1">
    <source>
        <dbReference type="ARBA" id="ARBA00043967"/>
    </source>
</evidence>
<name>A0A2K2UAU9_9ACTN</name>
<dbReference type="GO" id="GO:0016226">
    <property type="term" value="P:iron-sulfur cluster assembly"/>
    <property type="evidence" value="ECO:0007669"/>
    <property type="project" value="InterPro"/>
</dbReference>
<sequence length="309" mass="33240">MAVDLSPIDESLLAEIANIHGMPKGAFNIRKDGQLVERHSSANIEIATKTDNPGIDIRIKAGTKGETVYIPVIVTQAGLKDVVYNTFYIEDDCDVTIIAGCGIHNESHQASEHDGIHTFYCGKNSHVKYVEKHYGEGAGTGERILNPVTNVIMEENASCEMELTQLRGVSSTVRDTNAELGAGAKLVLTEKLLTHDDQVATSNMKVELKGDDSSVQVISRSVAQDNSKQVFNPLVIGEAACRGHVQCDAIIMGTAKVTAIPGIEAASEDALLVHEAAIGKIAGDQIMKLMTLGLTEEEAEQEILEDFLN</sequence>
<proteinExistence type="inferred from homology"/>
<dbReference type="InterPro" id="IPR055346">
    <property type="entry name" value="Fe-S_cluster_assembly_SufBD"/>
</dbReference>
<evidence type="ECO:0000259" key="2">
    <source>
        <dbReference type="Pfam" id="PF01458"/>
    </source>
</evidence>
<comment type="caution">
    <text evidence="3">The sequence shown here is derived from an EMBL/GenBank/DDBJ whole genome shotgun (WGS) entry which is preliminary data.</text>
</comment>
<keyword evidence="4" id="KW-1185">Reference proteome</keyword>
<dbReference type="Pfam" id="PF01458">
    <property type="entry name" value="SUFBD_core"/>
    <property type="match status" value="1"/>
</dbReference>
<protein>
    <submittedName>
        <fullName evidence="3">ABC transporter permease</fullName>
    </submittedName>
</protein>
<dbReference type="OrthoDB" id="9782689at2"/>
<comment type="similarity">
    <text evidence="1">Belongs to the iron-sulfur cluster assembly SufBD family.</text>
</comment>
<dbReference type="AlphaFoldDB" id="A0A2K2UAU9"/>
<dbReference type="RefSeq" id="WP_103265292.1">
    <property type="nucleotide sequence ID" value="NZ_CABMLE010000009.1"/>
</dbReference>
<evidence type="ECO:0000313" key="4">
    <source>
        <dbReference type="Proteomes" id="UP000236197"/>
    </source>
</evidence>
<reference evidence="4" key="1">
    <citation type="submission" date="2018-01" db="EMBL/GenBank/DDBJ databases">
        <title>Rubneribacter badeniensis gen. nov., sp. nov., and Colonibacter rubneri, gen. nov., sp. nov., WGS of new members of the Eggerthellaceae.</title>
        <authorList>
            <person name="Danylec N."/>
            <person name="Stoll D.A."/>
            <person name="Doetsch A."/>
            <person name="Kulling S.E."/>
            <person name="Huch M."/>
        </authorList>
    </citation>
    <scope>NUCLEOTIDE SEQUENCE [LARGE SCALE GENOMIC DNA]</scope>
    <source>
        <strain evidence="4">ResAG-96</strain>
    </source>
</reference>
<accession>A0A2K2UAU9</accession>
<evidence type="ECO:0000313" key="3">
    <source>
        <dbReference type="EMBL" id="PNV67399.1"/>
    </source>
</evidence>
<dbReference type="InterPro" id="IPR000825">
    <property type="entry name" value="SUF_FeS_clus_asmbl_SufBD_core"/>
</dbReference>
<dbReference type="InterPro" id="IPR037284">
    <property type="entry name" value="SUF_FeS_clus_asmbl_SufBD_sf"/>
</dbReference>
<gene>
    <name evidence="3" type="ORF">C2L71_08255</name>
</gene>
<dbReference type="PANTHER" id="PTHR30508:SF1">
    <property type="entry name" value="UPF0051 PROTEIN ABCI8, CHLOROPLASTIC-RELATED"/>
    <property type="match status" value="1"/>
</dbReference>
<dbReference type="SUPFAM" id="SSF101960">
    <property type="entry name" value="Stabilizer of iron transporter SufD"/>
    <property type="match status" value="1"/>
</dbReference>
<dbReference type="EMBL" id="PPEK01000009">
    <property type="protein sequence ID" value="PNV67399.1"/>
    <property type="molecule type" value="Genomic_DNA"/>
</dbReference>
<organism evidence="3 4">
    <name type="scientific">Enteroscipio rubneri</name>
    <dbReference type="NCBI Taxonomy" id="2070686"/>
    <lineage>
        <taxon>Bacteria</taxon>
        <taxon>Bacillati</taxon>
        <taxon>Actinomycetota</taxon>
        <taxon>Coriobacteriia</taxon>
        <taxon>Eggerthellales</taxon>
        <taxon>Eggerthellaceae</taxon>
        <taxon>Enteroscipio</taxon>
    </lineage>
</organism>
<feature type="domain" description="SUF system FeS cluster assembly SufBD core" evidence="2">
    <location>
        <begin position="89"/>
        <end position="307"/>
    </location>
</feature>